<dbReference type="PANTHER" id="PTHR48080:SF2">
    <property type="entry name" value="D-GALACTONATE DEHYDRATASE"/>
    <property type="match status" value="1"/>
</dbReference>
<dbReference type="InterPro" id="IPR036849">
    <property type="entry name" value="Enolase-like_C_sf"/>
</dbReference>
<keyword evidence="1" id="KW-0456">Lyase</keyword>
<dbReference type="PANTHER" id="PTHR48080">
    <property type="entry name" value="D-GALACTONATE DEHYDRATASE-RELATED"/>
    <property type="match status" value="1"/>
</dbReference>
<keyword evidence="3" id="KW-0614">Plasmid</keyword>
<dbReference type="Pfam" id="PF13378">
    <property type="entry name" value="MR_MLE_C"/>
    <property type="match status" value="1"/>
</dbReference>
<protein>
    <submittedName>
        <fullName evidence="3">Mandelate racemase/muconate lactonizing enzyme family protein</fullName>
    </submittedName>
</protein>
<keyword evidence="4" id="KW-1185">Reference proteome</keyword>
<dbReference type="Gene3D" id="3.30.390.10">
    <property type="entry name" value="Enolase-like, N-terminal domain"/>
    <property type="match status" value="1"/>
</dbReference>
<dbReference type="InterPro" id="IPR013342">
    <property type="entry name" value="Mandelate_racemase_C"/>
</dbReference>
<evidence type="ECO:0000313" key="4">
    <source>
        <dbReference type="Proteomes" id="UP001201844"/>
    </source>
</evidence>
<evidence type="ECO:0000313" key="3">
    <source>
        <dbReference type="EMBL" id="MCJ8151811.1"/>
    </source>
</evidence>
<gene>
    <name evidence="3" type="ORF">MKI86_21970</name>
</gene>
<dbReference type="InterPro" id="IPR013341">
    <property type="entry name" value="Mandelate_racemase_N_dom"/>
</dbReference>
<proteinExistence type="predicted"/>
<geneLocation type="plasmid" evidence="3">
    <name>unnamed</name>
</geneLocation>
<dbReference type="Gene3D" id="3.20.20.120">
    <property type="entry name" value="Enolase-like C-terminal domain"/>
    <property type="match status" value="1"/>
</dbReference>
<dbReference type="SFLD" id="SFLDS00001">
    <property type="entry name" value="Enolase"/>
    <property type="match status" value="1"/>
</dbReference>
<dbReference type="EMBL" id="JAKVIN010000011">
    <property type="protein sequence ID" value="MCJ8151811.1"/>
    <property type="molecule type" value="Genomic_DNA"/>
</dbReference>
<dbReference type="Pfam" id="PF02746">
    <property type="entry name" value="MR_MLE_N"/>
    <property type="match status" value="1"/>
</dbReference>
<dbReference type="InterPro" id="IPR029065">
    <property type="entry name" value="Enolase_C-like"/>
</dbReference>
<accession>A0ABT0CT87</accession>
<name>A0ABT0CT87_9HYPH</name>
<dbReference type="SUPFAM" id="SSF51604">
    <property type="entry name" value="Enolase C-terminal domain-like"/>
    <property type="match status" value="1"/>
</dbReference>
<dbReference type="RefSeq" id="WP_241605341.1">
    <property type="nucleotide sequence ID" value="NZ_JAKVIN010000011.1"/>
</dbReference>
<sequence>MTKAFPSCVIRSVEAHVFRVPLEKPVSTSFGAMRDRPAVLVRLEDDAGLVGWGESWCNWPGCGAEHRARLLTSDIAPRVLDRPLPDPAELWKELTAETHILVLQTGEIGPYAQAIAGFDMAYWDLIARRHGIPLATALSPDATRSVRAYASGIHIRDARTVVAQARAAGYRDFKVKVGFHIDRDLALIRELAESLGPNETLYADANQAFSPDEARAFLLATADLRLGWLEEPVRVDAGPAVWSELARATETPLAGGENLAGLKAFRSAIGAGHLSVIQPDAAKWGGPTGCRAVARAALAAGRRYCPHFLGAGIGLAASAHILAAAGGDGLLEIDVNPNPLRDAIAPAWPMVDGGMLGLLDGPGLGVVPDMDRLEPFRVCDPLSGVLA</sequence>
<organism evidence="3 4">
    <name type="scientific">Shinella sedimenti</name>
    <dbReference type="NCBI Taxonomy" id="2919913"/>
    <lineage>
        <taxon>Bacteria</taxon>
        <taxon>Pseudomonadati</taxon>
        <taxon>Pseudomonadota</taxon>
        <taxon>Alphaproteobacteria</taxon>
        <taxon>Hyphomicrobiales</taxon>
        <taxon>Rhizobiaceae</taxon>
        <taxon>Shinella</taxon>
    </lineage>
</organism>
<dbReference type="CDD" id="cd03316">
    <property type="entry name" value="MR_like"/>
    <property type="match status" value="1"/>
</dbReference>
<evidence type="ECO:0000256" key="1">
    <source>
        <dbReference type="ARBA" id="ARBA00023239"/>
    </source>
</evidence>
<dbReference type="InterPro" id="IPR034593">
    <property type="entry name" value="DgoD-like"/>
</dbReference>
<feature type="domain" description="Mandelate racemase/muconate lactonizing enzyme C-terminal" evidence="2">
    <location>
        <begin position="155"/>
        <end position="252"/>
    </location>
</feature>
<dbReference type="SMART" id="SM00922">
    <property type="entry name" value="MR_MLE"/>
    <property type="match status" value="1"/>
</dbReference>
<dbReference type="SUPFAM" id="SSF54826">
    <property type="entry name" value="Enolase N-terminal domain-like"/>
    <property type="match status" value="1"/>
</dbReference>
<comment type="caution">
    <text evidence="3">The sequence shown here is derived from an EMBL/GenBank/DDBJ whole genome shotgun (WGS) entry which is preliminary data.</text>
</comment>
<reference evidence="3 4" key="1">
    <citation type="submission" date="2022-02" db="EMBL/GenBank/DDBJ databases">
        <title>Shinella B3.7 sp. nov., isolated from Sediment (Zhairuo Island).</title>
        <authorList>
            <person name="Chen G."/>
        </authorList>
    </citation>
    <scope>NUCLEOTIDE SEQUENCE [LARGE SCALE GENOMIC DNA]</scope>
    <source>
        <strain evidence="3 4">B3.7</strain>
        <plasmid evidence="3">unnamed</plasmid>
    </source>
</reference>
<dbReference type="SFLD" id="SFLDG00179">
    <property type="entry name" value="mandelate_racemase"/>
    <property type="match status" value="1"/>
</dbReference>
<evidence type="ECO:0000259" key="2">
    <source>
        <dbReference type="SMART" id="SM00922"/>
    </source>
</evidence>
<dbReference type="Proteomes" id="UP001201844">
    <property type="component" value="Unassembled WGS sequence"/>
</dbReference>
<dbReference type="InterPro" id="IPR029017">
    <property type="entry name" value="Enolase-like_N"/>
</dbReference>